<dbReference type="NCBIfam" id="TIGR02122">
    <property type="entry name" value="TRAP_TAXI"/>
    <property type="match status" value="1"/>
</dbReference>
<dbReference type="SUPFAM" id="SSF53850">
    <property type="entry name" value="Periplasmic binding protein-like II"/>
    <property type="match status" value="1"/>
</dbReference>
<keyword evidence="1" id="KW-0472">Membrane</keyword>
<evidence type="ECO:0000313" key="3">
    <source>
        <dbReference type="Proteomes" id="UP000326202"/>
    </source>
</evidence>
<gene>
    <name evidence="2" type="ORF">FRZ44_03930</name>
</gene>
<protein>
    <recommendedName>
        <fullName evidence="4">C4-dicarboxylate ABC transporter substrate-binding protein</fullName>
    </recommendedName>
</protein>
<dbReference type="RefSeq" id="WP_151175599.1">
    <property type="nucleotide sequence ID" value="NZ_CP042906.1"/>
</dbReference>
<feature type="transmembrane region" description="Helical" evidence="1">
    <location>
        <begin position="317"/>
        <end position="341"/>
    </location>
</feature>
<dbReference type="AlphaFoldDB" id="A0A5J6MCQ3"/>
<evidence type="ECO:0008006" key="4">
    <source>
        <dbReference type="Google" id="ProtNLM"/>
    </source>
</evidence>
<keyword evidence="3" id="KW-1185">Reference proteome</keyword>
<feature type="transmembrane region" description="Helical" evidence="1">
    <location>
        <begin position="7"/>
        <end position="27"/>
    </location>
</feature>
<organism evidence="2 3">
    <name type="scientific">Hypericibacter terrae</name>
    <dbReference type="NCBI Taxonomy" id="2602015"/>
    <lineage>
        <taxon>Bacteria</taxon>
        <taxon>Pseudomonadati</taxon>
        <taxon>Pseudomonadota</taxon>
        <taxon>Alphaproteobacteria</taxon>
        <taxon>Rhodospirillales</taxon>
        <taxon>Dongiaceae</taxon>
        <taxon>Hypericibacter</taxon>
    </lineage>
</organism>
<dbReference type="Gene3D" id="3.40.190.10">
    <property type="entry name" value="Periplasmic binding protein-like II"/>
    <property type="match status" value="2"/>
</dbReference>
<proteinExistence type="predicted"/>
<dbReference type="KEGG" id="htq:FRZ44_03930"/>
<dbReference type="Proteomes" id="UP000326202">
    <property type="component" value="Chromosome"/>
</dbReference>
<sequence length="419" mass="46400">MREFFRTYGLILLLVAVGFYIAVQYMAPLPPRSMKLATGVAGGVYADIGERYRKILGDEGITLELVPTEGTAANLALLTDPKGEVDAALIQGGVGSADLQPDLRDLGSLFLEPVWVFSREGSRVRRLTDLADQRIAIGQPGSGTQIVARQLLSASGVGPGEAELVEVGGDQAAAQLETGDVDAAFFVSARISPLLARLAANHDLVLMDFDRAPAFRYALPFLSVVTLPAGTIDLPRDLPRNDITMVAPAAQLVIRKELHPALVHLLLDATAKVHRSRQDFAPEGRFPSATLVDYPLNSDAARFLEKGPSFFYRYLPFWAAVWADRLLILLVPILTLMIPLFRLGPPLYRWQIQRKLFKRYRQLRRIEMAARAEGADREALSGELDRLQQELSGLKIPLAYAEDLYHLRQHISWVRARML</sequence>
<dbReference type="InterPro" id="IPR011852">
    <property type="entry name" value="TRAP_TAXI"/>
</dbReference>
<keyword evidence="1" id="KW-1133">Transmembrane helix</keyword>
<accession>A0A5J6MCQ3</accession>
<reference evidence="2 3" key="1">
    <citation type="submission" date="2019-08" db="EMBL/GenBank/DDBJ databases">
        <title>Hyperibacter terrae gen. nov., sp. nov. and Hyperibacter viscosus sp. nov., two new members in the family Rhodospirillaceae isolated from the rhizosphere of Hypericum perforatum.</title>
        <authorList>
            <person name="Noviana Z."/>
        </authorList>
    </citation>
    <scope>NUCLEOTIDE SEQUENCE [LARGE SCALE GENOMIC DNA]</scope>
    <source>
        <strain evidence="2 3">R5913</strain>
    </source>
</reference>
<dbReference type="EMBL" id="CP042906">
    <property type="protein sequence ID" value="QEX15113.1"/>
    <property type="molecule type" value="Genomic_DNA"/>
</dbReference>
<dbReference type="OrthoDB" id="237270at2"/>
<dbReference type="PANTHER" id="PTHR42941:SF1">
    <property type="entry name" value="SLL1037 PROTEIN"/>
    <property type="match status" value="1"/>
</dbReference>
<evidence type="ECO:0000313" key="2">
    <source>
        <dbReference type="EMBL" id="QEX15113.1"/>
    </source>
</evidence>
<dbReference type="PANTHER" id="PTHR42941">
    <property type="entry name" value="SLL1037 PROTEIN"/>
    <property type="match status" value="1"/>
</dbReference>
<evidence type="ECO:0000256" key="1">
    <source>
        <dbReference type="SAM" id="Phobius"/>
    </source>
</evidence>
<name>A0A5J6MCQ3_9PROT</name>
<dbReference type="Pfam" id="PF16868">
    <property type="entry name" value="NMT1_3"/>
    <property type="match status" value="1"/>
</dbReference>
<keyword evidence="1" id="KW-0812">Transmembrane</keyword>